<name>A0AAU7X8M2_9HYPH</name>
<dbReference type="PANTHER" id="PTHR43065:SF10">
    <property type="entry name" value="PEROXIDE STRESS-ACTIVATED HISTIDINE KINASE MAK3"/>
    <property type="match status" value="1"/>
</dbReference>
<evidence type="ECO:0000256" key="2">
    <source>
        <dbReference type="ARBA" id="ARBA00001971"/>
    </source>
</evidence>
<dbReference type="CDD" id="cd00082">
    <property type="entry name" value="HisKA"/>
    <property type="match status" value="1"/>
</dbReference>
<dbReference type="Pfam" id="PF00512">
    <property type="entry name" value="HisKA"/>
    <property type="match status" value="1"/>
</dbReference>
<evidence type="ECO:0000256" key="8">
    <source>
        <dbReference type="ARBA" id="ARBA00022777"/>
    </source>
</evidence>
<evidence type="ECO:0000256" key="11">
    <source>
        <dbReference type="ARBA" id="ARBA00023012"/>
    </source>
</evidence>
<dbReference type="FunFam" id="3.30.450.20:FF:000060">
    <property type="entry name" value="Sensor protein FixL"/>
    <property type="match status" value="1"/>
</dbReference>
<dbReference type="SMART" id="SM00387">
    <property type="entry name" value="HATPase_c"/>
    <property type="match status" value="1"/>
</dbReference>
<keyword evidence="11" id="KW-0902">Two-component regulatory system</keyword>
<evidence type="ECO:0000256" key="1">
    <source>
        <dbReference type="ARBA" id="ARBA00000085"/>
    </source>
</evidence>
<dbReference type="InterPro" id="IPR036097">
    <property type="entry name" value="HisK_dim/P_sf"/>
</dbReference>
<dbReference type="InterPro" id="IPR005467">
    <property type="entry name" value="His_kinase_dom"/>
</dbReference>
<sequence length="389" mass="42590">MRQAPPDLPPISRTVSEAQLLSVLDTAVDGIIVIDDRARMLLFNKACEALFGYEAAEVIGENVKILMPPEYSLEHDAYVNHYLDTGEKRIIGIGREVKGRHKDGTVFPIELSVGEAGTPAGRQFIGIIRDLRQRKAVESRINHLQAQLVHMARVNAMDEMGAAIAHELNQPLTAVILYLQAILRKMGTAATEDPANRPIVDILGKAVREAERAGSIIQRMRQFVEKREPARQGVDLRKLMDEALELTLLGSSVPDVEIRRDQDEDVPPVDVDPVQIQQVMVNLIRNALEAVKTLETGRWIGIGIRREDLSVLVEIEDSGNGIPKEVVRNLFKAFSSSKKTGLGLGLAISRSIAQNHGGELTVSPGGGGRGAKFVLSLPISAPRRSLPSE</sequence>
<dbReference type="InterPro" id="IPR000014">
    <property type="entry name" value="PAS"/>
</dbReference>
<keyword evidence="9" id="KW-0067">ATP-binding</keyword>
<evidence type="ECO:0000259" key="15">
    <source>
        <dbReference type="PROSITE" id="PS50112"/>
    </source>
</evidence>
<dbReference type="InterPro" id="IPR003594">
    <property type="entry name" value="HATPase_dom"/>
</dbReference>
<organism evidence="17">
    <name type="scientific">Methyloraptor flagellatus</name>
    <dbReference type="NCBI Taxonomy" id="3162530"/>
    <lineage>
        <taxon>Bacteria</taxon>
        <taxon>Pseudomonadati</taxon>
        <taxon>Pseudomonadota</taxon>
        <taxon>Alphaproteobacteria</taxon>
        <taxon>Hyphomicrobiales</taxon>
        <taxon>Ancalomicrobiaceae</taxon>
        <taxon>Methyloraptor</taxon>
    </lineage>
</organism>
<dbReference type="Gene3D" id="1.10.287.130">
    <property type="match status" value="1"/>
</dbReference>
<evidence type="ECO:0000256" key="7">
    <source>
        <dbReference type="ARBA" id="ARBA00022741"/>
    </source>
</evidence>
<evidence type="ECO:0000256" key="10">
    <source>
        <dbReference type="ARBA" id="ARBA00023004"/>
    </source>
</evidence>
<dbReference type="PROSITE" id="PS50109">
    <property type="entry name" value="HIS_KIN"/>
    <property type="match status" value="1"/>
</dbReference>
<dbReference type="InterPro" id="IPR004358">
    <property type="entry name" value="Sig_transdc_His_kin-like_C"/>
</dbReference>
<dbReference type="InterPro" id="IPR003661">
    <property type="entry name" value="HisK_dim/P_dom"/>
</dbReference>
<evidence type="ECO:0000256" key="12">
    <source>
        <dbReference type="ARBA" id="ARBA00059827"/>
    </source>
</evidence>
<evidence type="ECO:0000313" key="17">
    <source>
        <dbReference type="EMBL" id="XBY43272.1"/>
    </source>
</evidence>
<feature type="domain" description="PAC" evidence="16">
    <location>
        <begin position="93"/>
        <end position="143"/>
    </location>
</feature>
<feature type="domain" description="Histidine kinase" evidence="14">
    <location>
        <begin position="163"/>
        <end position="381"/>
    </location>
</feature>
<dbReference type="SUPFAM" id="SSF55785">
    <property type="entry name" value="PYP-like sensor domain (PAS domain)"/>
    <property type="match status" value="1"/>
</dbReference>
<dbReference type="AlphaFoldDB" id="A0AAU7X8M2"/>
<evidence type="ECO:0000259" key="16">
    <source>
        <dbReference type="PROSITE" id="PS50113"/>
    </source>
</evidence>
<keyword evidence="8" id="KW-0418">Kinase</keyword>
<comment type="cofactor">
    <cofactor evidence="2">
        <name>heme</name>
        <dbReference type="ChEBI" id="CHEBI:30413"/>
    </cofactor>
</comment>
<dbReference type="EC" id="2.7.13.3" evidence="3"/>
<dbReference type="CDD" id="cd00130">
    <property type="entry name" value="PAS"/>
    <property type="match status" value="1"/>
</dbReference>
<protein>
    <recommendedName>
        <fullName evidence="13">Sensor protein FixL</fullName>
        <ecNumber evidence="3">2.7.13.3</ecNumber>
    </recommendedName>
</protein>
<dbReference type="Pfam" id="PF02518">
    <property type="entry name" value="HATPase_c"/>
    <property type="match status" value="1"/>
</dbReference>
<comment type="catalytic activity">
    <reaction evidence="1">
        <text>ATP + protein L-histidine = ADP + protein N-phospho-L-histidine.</text>
        <dbReference type="EC" id="2.7.13.3"/>
    </reaction>
</comment>
<evidence type="ECO:0000256" key="6">
    <source>
        <dbReference type="ARBA" id="ARBA00022679"/>
    </source>
</evidence>
<dbReference type="NCBIfam" id="TIGR00229">
    <property type="entry name" value="sensory_box"/>
    <property type="match status" value="1"/>
</dbReference>
<evidence type="ECO:0000256" key="9">
    <source>
        <dbReference type="ARBA" id="ARBA00022840"/>
    </source>
</evidence>
<dbReference type="SUPFAM" id="SSF55874">
    <property type="entry name" value="ATPase domain of HSP90 chaperone/DNA topoisomerase II/histidine kinase"/>
    <property type="match status" value="1"/>
</dbReference>
<dbReference type="GO" id="GO:0006355">
    <property type="term" value="P:regulation of DNA-templated transcription"/>
    <property type="evidence" value="ECO:0007669"/>
    <property type="project" value="InterPro"/>
</dbReference>
<keyword evidence="4" id="KW-0597">Phosphoprotein</keyword>
<dbReference type="GO" id="GO:0005524">
    <property type="term" value="F:ATP binding"/>
    <property type="evidence" value="ECO:0007669"/>
    <property type="project" value="UniProtKB-KW"/>
</dbReference>
<dbReference type="PROSITE" id="PS50113">
    <property type="entry name" value="PAC"/>
    <property type="match status" value="1"/>
</dbReference>
<keyword evidence="5" id="KW-0479">Metal-binding</keyword>
<keyword evidence="5" id="KW-0349">Heme</keyword>
<dbReference type="KEGG" id="mflg:ABS361_14360"/>
<keyword evidence="6" id="KW-0808">Transferase</keyword>
<dbReference type="InterPro" id="IPR036890">
    <property type="entry name" value="HATPase_C_sf"/>
</dbReference>
<dbReference type="SMART" id="SM00388">
    <property type="entry name" value="HisKA"/>
    <property type="match status" value="1"/>
</dbReference>
<keyword evidence="10" id="KW-0408">Iron</keyword>
<evidence type="ECO:0000256" key="4">
    <source>
        <dbReference type="ARBA" id="ARBA00022553"/>
    </source>
</evidence>
<evidence type="ECO:0000256" key="13">
    <source>
        <dbReference type="ARBA" id="ARBA00070616"/>
    </source>
</evidence>
<proteinExistence type="predicted"/>
<dbReference type="PRINTS" id="PR00344">
    <property type="entry name" value="BCTRLSENSOR"/>
</dbReference>
<dbReference type="GO" id="GO:0000155">
    <property type="term" value="F:phosphorelay sensor kinase activity"/>
    <property type="evidence" value="ECO:0007669"/>
    <property type="project" value="InterPro"/>
</dbReference>
<dbReference type="PROSITE" id="PS50112">
    <property type="entry name" value="PAS"/>
    <property type="match status" value="1"/>
</dbReference>
<dbReference type="EMBL" id="CP158568">
    <property type="protein sequence ID" value="XBY43272.1"/>
    <property type="molecule type" value="Genomic_DNA"/>
</dbReference>
<dbReference type="Gene3D" id="3.30.450.20">
    <property type="entry name" value="PAS domain"/>
    <property type="match status" value="1"/>
</dbReference>
<dbReference type="InterPro" id="IPR013767">
    <property type="entry name" value="PAS_fold"/>
</dbReference>
<dbReference type="SUPFAM" id="SSF47384">
    <property type="entry name" value="Homodimeric domain of signal transducing histidine kinase"/>
    <property type="match status" value="1"/>
</dbReference>
<evidence type="ECO:0000256" key="5">
    <source>
        <dbReference type="ARBA" id="ARBA00022617"/>
    </source>
</evidence>
<evidence type="ECO:0000256" key="3">
    <source>
        <dbReference type="ARBA" id="ARBA00012438"/>
    </source>
</evidence>
<dbReference type="InterPro" id="IPR035965">
    <property type="entry name" value="PAS-like_dom_sf"/>
</dbReference>
<accession>A0AAU7X8M2</accession>
<reference evidence="17" key="1">
    <citation type="submission" date="2024-06" db="EMBL/GenBank/DDBJ databases">
        <title>Methylostella associata gen. nov., sp. nov., a novel Ancalomicrobiaceae-affiliated facultatively methylotrophic bacteria that feed on methanotrophs of the genus Methylococcus.</title>
        <authorList>
            <person name="Saltykova V."/>
            <person name="Danilova O.V."/>
            <person name="Oshkin I.Y."/>
            <person name="Belova S.E."/>
            <person name="Pimenov N.V."/>
            <person name="Dedysh S.N."/>
        </authorList>
    </citation>
    <scope>NUCLEOTIDE SEQUENCE</scope>
    <source>
        <strain evidence="17">S20</strain>
    </source>
</reference>
<comment type="function">
    <text evidence="12">Putative oxygen sensor; modulates the activity of FixJ, a transcriptional activator of nitrogen fixation fixK gene. FixL probably acts as a kinase that phosphorylates FixJ.</text>
</comment>
<dbReference type="InterPro" id="IPR000700">
    <property type="entry name" value="PAS-assoc_C"/>
</dbReference>
<dbReference type="PANTHER" id="PTHR43065">
    <property type="entry name" value="SENSOR HISTIDINE KINASE"/>
    <property type="match status" value="1"/>
</dbReference>
<dbReference type="Gene3D" id="3.30.565.10">
    <property type="entry name" value="Histidine kinase-like ATPase, C-terminal domain"/>
    <property type="match status" value="1"/>
</dbReference>
<dbReference type="Pfam" id="PF00989">
    <property type="entry name" value="PAS"/>
    <property type="match status" value="1"/>
</dbReference>
<evidence type="ECO:0000259" key="14">
    <source>
        <dbReference type="PROSITE" id="PS50109"/>
    </source>
</evidence>
<feature type="domain" description="PAS" evidence="15">
    <location>
        <begin position="16"/>
        <end position="86"/>
    </location>
</feature>
<keyword evidence="7" id="KW-0547">Nucleotide-binding</keyword>
<gene>
    <name evidence="17" type="ORF">ABS361_14360</name>
</gene>
<dbReference type="SMART" id="SM00091">
    <property type="entry name" value="PAS"/>
    <property type="match status" value="1"/>
</dbReference>